<gene>
    <name evidence="2" type="ORF">B0J12DRAFT_645778</name>
</gene>
<dbReference type="Proteomes" id="UP000774617">
    <property type="component" value="Unassembled WGS sequence"/>
</dbReference>
<feature type="non-terminal residue" evidence="2">
    <location>
        <position position="1"/>
    </location>
</feature>
<name>A0ABQ8GRL5_9PEZI</name>
<protein>
    <recommendedName>
        <fullName evidence="4">Secreted protein</fullName>
    </recommendedName>
</protein>
<evidence type="ECO:0000313" key="3">
    <source>
        <dbReference type="Proteomes" id="UP000774617"/>
    </source>
</evidence>
<keyword evidence="3" id="KW-1185">Reference proteome</keyword>
<evidence type="ECO:0000256" key="1">
    <source>
        <dbReference type="SAM" id="SignalP"/>
    </source>
</evidence>
<keyword evidence="1" id="KW-0732">Signal</keyword>
<comment type="caution">
    <text evidence="2">The sequence shown here is derived from an EMBL/GenBank/DDBJ whole genome shotgun (WGS) entry which is preliminary data.</text>
</comment>
<evidence type="ECO:0000313" key="2">
    <source>
        <dbReference type="EMBL" id="KAH7062555.1"/>
    </source>
</evidence>
<feature type="signal peptide" evidence="1">
    <location>
        <begin position="1"/>
        <end position="26"/>
    </location>
</feature>
<proteinExistence type="predicted"/>
<sequence>MGPMLCLALTRFFFLFSFLLAEFASACSVVAVLARLCRCGSLPRRKSFQMLSPFAPRSCGTLTVAHGVRSCDSPAYLRGPRIEGRGLARWAVLWWCGICMGGCRTCFRMLGCRLHRSRKRVSRITLSFG</sequence>
<evidence type="ECO:0008006" key="4">
    <source>
        <dbReference type="Google" id="ProtNLM"/>
    </source>
</evidence>
<feature type="chain" id="PRO_5045514047" description="Secreted protein" evidence="1">
    <location>
        <begin position="27"/>
        <end position="129"/>
    </location>
</feature>
<organism evidence="2 3">
    <name type="scientific">Macrophomina phaseolina</name>
    <dbReference type="NCBI Taxonomy" id="35725"/>
    <lineage>
        <taxon>Eukaryota</taxon>
        <taxon>Fungi</taxon>
        <taxon>Dikarya</taxon>
        <taxon>Ascomycota</taxon>
        <taxon>Pezizomycotina</taxon>
        <taxon>Dothideomycetes</taxon>
        <taxon>Dothideomycetes incertae sedis</taxon>
        <taxon>Botryosphaeriales</taxon>
        <taxon>Botryosphaeriaceae</taxon>
        <taxon>Macrophomina</taxon>
    </lineage>
</organism>
<accession>A0ABQ8GRL5</accession>
<reference evidence="2 3" key="1">
    <citation type="journal article" date="2021" name="Nat. Commun.">
        <title>Genetic determinants of endophytism in the Arabidopsis root mycobiome.</title>
        <authorList>
            <person name="Mesny F."/>
            <person name="Miyauchi S."/>
            <person name="Thiergart T."/>
            <person name="Pickel B."/>
            <person name="Atanasova L."/>
            <person name="Karlsson M."/>
            <person name="Huettel B."/>
            <person name="Barry K.W."/>
            <person name="Haridas S."/>
            <person name="Chen C."/>
            <person name="Bauer D."/>
            <person name="Andreopoulos W."/>
            <person name="Pangilinan J."/>
            <person name="LaButti K."/>
            <person name="Riley R."/>
            <person name="Lipzen A."/>
            <person name="Clum A."/>
            <person name="Drula E."/>
            <person name="Henrissat B."/>
            <person name="Kohler A."/>
            <person name="Grigoriev I.V."/>
            <person name="Martin F.M."/>
            <person name="Hacquard S."/>
        </authorList>
    </citation>
    <scope>NUCLEOTIDE SEQUENCE [LARGE SCALE GENOMIC DNA]</scope>
    <source>
        <strain evidence="2 3">MPI-SDFR-AT-0080</strain>
    </source>
</reference>
<dbReference type="EMBL" id="JAGTJR010000003">
    <property type="protein sequence ID" value="KAH7062555.1"/>
    <property type="molecule type" value="Genomic_DNA"/>
</dbReference>